<accession>A0A2N5T1C4</accession>
<dbReference type="AlphaFoldDB" id="A0A2N5T1C4"/>
<feature type="compositionally biased region" description="Low complexity" evidence="1">
    <location>
        <begin position="100"/>
        <end position="112"/>
    </location>
</feature>
<evidence type="ECO:0000256" key="1">
    <source>
        <dbReference type="SAM" id="MobiDB-lite"/>
    </source>
</evidence>
<feature type="compositionally biased region" description="Polar residues" evidence="1">
    <location>
        <begin position="145"/>
        <end position="159"/>
    </location>
</feature>
<comment type="caution">
    <text evidence="2">The sequence shown here is derived from an EMBL/GenBank/DDBJ whole genome shotgun (WGS) entry which is preliminary data.</text>
</comment>
<organism evidence="2 3">
    <name type="scientific">Puccinia coronata f. sp. avenae</name>
    <dbReference type="NCBI Taxonomy" id="200324"/>
    <lineage>
        <taxon>Eukaryota</taxon>
        <taxon>Fungi</taxon>
        <taxon>Dikarya</taxon>
        <taxon>Basidiomycota</taxon>
        <taxon>Pucciniomycotina</taxon>
        <taxon>Pucciniomycetes</taxon>
        <taxon>Pucciniales</taxon>
        <taxon>Pucciniaceae</taxon>
        <taxon>Puccinia</taxon>
    </lineage>
</organism>
<evidence type="ECO:0000313" key="3">
    <source>
        <dbReference type="Proteomes" id="UP000235388"/>
    </source>
</evidence>
<dbReference type="OrthoDB" id="2507408at2759"/>
<sequence length="184" mass="20002">DYDELLTTPTSQLQLNNPGSYSSFQSSGQRLLSCSLPPSLSRRKSSALDIQHENPLHELLQLTQPMREGVISRERLLPSSRMKQVGVGRRGRRDLSSQRNPGSPTTSNPPGSEWSSPTKPDRALWSPASSSSPLLPTNSCLSSSVGSVNPITSSQQFVNPTPLVRPTPIAAWQRPQAIAQPARP</sequence>
<feature type="compositionally biased region" description="Polar residues" evidence="1">
    <location>
        <begin position="7"/>
        <end position="26"/>
    </location>
</feature>
<feature type="region of interest" description="Disordered" evidence="1">
    <location>
        <begin position="72"/>
        <end position="163"/>
    </location>
</feature>
<dbReference type="Proteomes" id="UP000235388">
    <property type="component" value="Unassembled WGS sequence"/>
</dbReference>
<gene>
    <name evidence="2" type="ORF">PCANC_20038</name>
</gene>
<name>A0A2N5T1C4_9BASI</name>
<feature type="region of interest" description="Disordered" evidence="1">
    <location>
        <begin position="1"/>
        <end position="26"/>
    </location>
</feature>
<proteinExistence type="predicted"/>
<evidence type="ECO:0000313" key="2">
    <source>
        <dbReference type="EMBL" id="PLW19258.1"/>
    </source>
</evidence>
<keyword evidence="3" id="KW-1185">Reference proteome</keyword>
<feature type="non-terminal residue" evidence="2">
    <location>
        <position position="1"/>
    </location>
</feature>
<dbReference type="EMBL" id="PGCJ01000816">
    <property type="protein sequence ID" value="PLW19258.1"/>
    <property type="molecule type" value="Genomic_DNA"/>
</dbReference>
<protein>
    <submittedName>
        <fullName evidence="2">Uncharacterized protein</fullName>
    </submittedName>
</protein>
<feature type="compositionally biased region" description="Low complexity" evidence="1">
    <location>
        <begin position="126"/>
        <end position="144"/>
    </location>
</feature>
<reference evidence="2 3" key="1">
    <citation type="submission" date="2017-11" db="EMBL/GenBank/DDBJ databases">
        <title>De novo assembly and phasing of dikaryotic genomes from two isolates of Puccinia coronata f. sp. avenae, the causal agent of oat crown rust.</title>
        <authorList>
            <person name="Miller M.E."/>
            <person name="Zhang Y."/>
            <person name="Omidvar V."/>
            <person name="Sperschneider J."/>
            <person name="Schwessinger B."/>
            <person name="Raley C."/>
            <person name="Palmer J.M."/>
            <person name="Garnica D."/>
            <person name="Upadhyaya N."/>
            <person name="Rathjen J."/>
            <person name="Taylor J.M."/>
            <person name="Park R.F."/>
            <person name="Dodds P.N."/>
            <person name="Hirsch C.D."/>
            <person name="Kianian S.F."/>
            <person name="Figueroa M."/>
        </authorList>
    </citation>
    <scope>NUCLEOTIDE SEQUENCE [LARGE SCALE GENOMIC DNA]</scope>
    <source>
        <strain evidence="2">12NC29</strain>
    </source>
</reference>